<protein>
    <submittedName>
        <fullName evidence="1">Uncharacterized protein</fullName>
    </submittedName>
</protein>
<dbReference type="AlphaFoldDB" id="A0A0E9SJ50"/>
<organism evidence="1">
    <name type="scientific">Anguilla anguilla</name>
    <name type="common">European freshwater eel</name>
    <name type="synonym">Muraena anguilla</name>
    <dbReference type="NCBI Taxonomy" id="7936"/>
    <lineage>
        <taxon>Eukaryota</taxon>
        <taxon>Metazoa</taxon>
        <taxon>Chordata</taxon>
        <taxon>Craniata</taxon>
        <taxon>Vertebrata</taxon>
        <taxon>Euteleostomi</taxon>
        <taxon>Actinopterygii</taxon>
        <taxon>Neopterygii</taxon>
        <taxon>Teleostei</taxon>
        <taxon>Anguilliformes</taxon>
        <taxon>Anguillidae</taxon>
        <taxon>Anguilla</taxon>
    </lineage>
</organism>
<name>A0A0E9SJ50_ANGAN</name>
<accession>A0A0E9SJ50</accession>
<proteinExistence type="predicted"/>
<evidence type="ECO:0000313" key="1">
    <source>
        <dbReference type="EMBL" id="JAH41242.1"/>
    </source>
</evidence>
<reference evidence="1" key="1">
    <citation type="submission" date="2014-11" db="EMBL/GenBank/DDBJ databases">
        <authorList>
            <person name="Amaro Gonzalez C."/>
        </authorList>
    </citation>
    <scope>NUCLEOTIDE SEQUENCE</scope>
</reference>
<sequence>MLESGPSLIHGKVCGLLFRAVELLGDFVSESFKISVDGGGG</sequence>
<reference evidence="1" key="2">
    <citation type="journal article" date="2015" name="Fish Shellfish Immunol.">
        <title>Early steps in the European eel (Anguilla anguilla)-Vibrio vulnificus interaction in the gills: Role of the RtxA13 toxin.</title>
        <authorList>
            <person name="Callol A."/>
            <person name="Pajuelo D."/>
            <person name="Ebbesson L."/>
            <person name="Teles M."/>
            <person name="MacKenzie S."/>
            <person name="Amaro C."/>
        </authorList>
    </citation>
    <scope>NUCLEOTIDE SEQUENCE</scope>
</reference>
<dbReference type="EMBL" id="GBXM01067335">
    <property type="protein sequence ID" value="JAH41242.1"/>
    <property type="molecule type" value="Transcribed_RNA"/>
</dbReference>